<dbReference type="GO" id="GO:0009307">
    <property type="term" value="P:DNA restriction-modification system"/>
    <property type="evidence" value="ECO:0007669"/>
    <property type="project" value="UniProtKB-KW"/>
</dbReference>
<evidence type="ECO:0000256" key="1">
    <source>
        <dbReference type="ARBA" id="ARBA00022747"/>
    </source>
</evidence>
<organism evidence="3 4">
    <name type="scientific">Hydrogenispora ethanolica</name>
    <dbReference type="NCBI Taxonomy" id="1082276"/>
    <lineage>
        <taxon>Bacteria</taxon>
        <taxon>Bacillati</taxon>
        <taxon>Bacillota</taxon>
        <taxon>Hydrogenispora</taxon>
    </lineage>
</organism>
<comment type="caution">
    <text evidence="3">The sequence shown here is derived from an EMBL/GenBank/DDBJ whole genome shotgun (WGS) entry which is preliminary data.</text>
</comment>
<gene>
    <name evidence="3" type="ORF">EDC14_1003233</name>
</gene>
<name>A0A4R1S7R0_HYDET</name>
<accession>A0A4R1S7R0</accession>
<dbReference type="PANTHER" id="PTHR30195:SF15">
    <property type="entry name" value="TYPE I RESTRICTION ENZYME HINDI ENDONUCLEASE SUBUNIT"/>
    <property type="match status" value="1"/>
</dbReference>
<protein>
    <submittedName>
        <fullName evidence="3">Uncharacterized protein DUF3387</fullName>
    </submittedName>
</protein>
<dbReference type="Proteomes" id="UP000295008">
    <property type="component" value="Unassembled WGS sequence"/>
</dbReference>
<sequence>MIDKALVTEKVIDVFDAAGIKKPDISILSDEFLLEVKHMEHKNVALEVLKKLLNDEIRSRTKKNLIQSKTLMEMLENSIKKYHNKILTAAEVIEELIHIGKEIHQMDKTPQEMGLSEYEYGFYTAIANNDSAREVMAKEKLRELAVVLFQKVKENASIDWTIKESVKAKLKVIVKRTLRQYGYPPDMQMLATETVLKQAALIAEELSNH</sequence>
<evidence type="ECO:0000313" key="4">
    <source>
        <dbReference type="Proteomes" id="UP000295008"/>
    </source>
</evidence>
<evidence type="ECO:0000313" key="3">
    <source>
        <dbReference type="EMBL" id="TCL75299.1"/>
    </source>
</evidence>
<dbReference type="PANTHER" id="PTHR30195">
    <property type="entry name" value="TYPE I SITE-SPECIFIC DEOXYRIBONUCLEASE PROTEIN SUBUNIT M AND R"/>
    <property type="match status" value="1"/>
</dbReference>
<feature type="domain" description="Type I restriction enzyme HindI endonuclease subunit-like C-terminal" evidence="2">
    <location>
        <begin position="1"/>
        <end position="204"/>
    </location>
</feature>
<keyword evidence="4" id="KW-1185">Reference proteome</keyword>
<keyword evidence="1" id="KW-0680">Restriction system</keyword>
<dbReference type="EMBL" id="SLUN01000003">
    <property type="protein sequence ID" value="TCL75299.1"/>
    <property type="molecule type" value="Genomic_DNA"/>
</dbReference>
<reference evidence="3 4" key="1">
    <citation type="submission" date="2019-03" db="EMBL/GenBank/DDBJ databases">
        <title>Genomic Encyclopedia of Type Strains, Phase IV (KMG-IV): sequencing the most valuable type-strain genomes for metagenomic binning, comparative biology and taxonomic classification.</title>
        <authorList>
            <person name="Goeker M."/>
        </authorList>
    </citation>
    <scope>NUCLEOTIDE SEQUENCE [LARGE SCALE GENOMIC DNA]</scope>
    <source>
        <strain evidence="3 4">LX-B</strain>
    </source>
</reference>
<dbReference type="InterPro" id="IPR021810">
    <property type="entry name" value="T1RH-like_C"/>
</dbReference>
<dbReference type="Pfam" id="PF11867">
    <property type="entry name" value="T1RH-like_C"/>
    <property type="match status" value="1"/>
</dbReference>
<evidence type="ECO:0000259" key="2">
    <source>
        <dbReference type="Pfam" id="PF11867"/>
    </source>
</evidence>
<proteinExistence type="predicted"/>
<dbReference type="AlphaFoldDB" id="A0A4R1S7R0"/>
<dbReference type="InterPro" id="IPR051268">
    <property type="entry name" value="Type-I_R_enzyme_R_subunit"/>
</dbReference>